<dbReference type="GO" id="GO:0016285">
    <property type="term" value="F:alanyl aminopeptidase activity"/>
    <property type="evidence" value="ECO:0007669"/>
    <property type="project" value="UniProtKB-EC"/>
</dbReference>
<evidence type="ECO:0000256" key="15">
    <source>
        <dbReference type="SAM" id="SignalP"/>
    </source>
</evidence>
<accession>A0A2L0EW29</accession>
<dbReference type="SUPFAM" id="SSF55486">
    <property type="entry name" value="Metalloproteases ('zincins'), catalytic domain"/>
    <property type="match status" value="1"/>
</dbReference>
<evidence type="ECO:0000313" key="18">
    <source>
        <dbReference type="Proteomes" id="UP000238348"/>
    </source>
</evidence>
<dbReference type="PRINTS" id="PR00756">
    <property type="entry name" value="ALADIPTASE"/>
</dbReference>
<dbReference type="Pfam" id="PF01433">
    <property type="entry name" value="Peptidase_M1"/>
    <property type="match status" value="1"/>
</dbReference>
<keyword evidence="6" id="KW-0963">Cytoplasm</keyword>
<evidence type="ECO:0000256" key="5">
    <source>
        <dbReference type="ARBA" id="ARBA00015611"/>
    </source>
</evidence>
<dbReference type="InterPro" id="IPR034015">
    <property type="entry name" value="M1_LTA4H"/>
</dbReference>
<dbReference type="EC" id="3.4.11.2" evidence="4"/>
<gene>
    <name evidence="17" type="ORF">SOCE26_049560</name>
</gene>
<dbReference type="PANTHER" id="PTHR45726:SF3">
    <property type="entry name" value="LEUKOTRIENE A-4 HYDROLASE"/>
    <property type="match status" value="1"/>
</dbReference>
<proteinExistence type="inferred from homology"/>
<evidence type="ECO:0000256" key="8">
    <source>
        <dbReference type="ARBA" id="ARBA00022723"/>
    </source>
</evidence>
<evidence type="ECO:0000256" key="7">
    <source>
        <dbReference type="ARBA" id="ARBA00022670"/>
    </source>
</evidence>
<evidence type="ECO:0000256" key="2">
    <source>
        <dbReference type="ARBA" id="ARBA00004496"/>
    </source>
</evidence>
<dbReference type="InterPro" id="IPR014782">
    <property type="entry name" value="Peptidase_M1_dom"/>
</dbReference>
<dbReference type="InterPro" id="IPR042097">
    <property type="entry name" value="Aminopeptidase_N-like_N_sf"/>
</dbReference>
<sequence length="519" mass="52629">MRRIRAWLSILTSATLALGACGGDDGEGGGGNGGDTSSSSISAGGGGGGGGGDGGSGGGDGGSGGGDGGSGGLGGSGGDGGAGGGDGGSGGLGGSGGGDGGSGTPPAGEDWTRDILSTALDLDITTLAGKATIVLAPSDSTAASFEVGDLEITSVQDPSGALEYELRPGQLHVGVPSTGSNATLVIDYTFKPHASFDGWMPEQGVSLLWPNFCGNLFPCKSDPSEGVIFTMHVTGVPEGMTAIYPDRIPVAAPSYMPAIAVAEFIKLELGTTPGGTHVNVWHLPGEEANAASGAAHLVEVFDFLETTYGPYPFGSSVGPVSADWGGGAYGGMEHHPFWHVASSALASEDVTAHEAAHGWFGNGVRIACWEDFVLSEGTATYLAAHALEQVGVDAWADYECQLKTICDPEGTRNTIALPDTCNEIDILTHPLWSNVPYMKGAFFFRQVAEVIGAGVLDQALREFYLTNVGDAARMQDLLDHIETSTDSDGAAAVDALATEWLRTRDCPVDLATLCPEAAP</sequence>
<dbReference type="GO" id="GO:0005737">
    <property type="term" value="C:cytoplasm"/>
    <property type="evidence" value="ECO:0007669"/>
    <property type="project" value="UniProtKB-SubCell"/>
</dbReference>
<evidence type="ECO:0000256" key="1">
    <source>
        <dbReference type="ARBA" id="ARBA00000098"/>
    </source>
</evidence>
<keyword evidence="8 13" id="KW-0479">Metal-binding</keyword>
<feature type="binding site" evidence="13">
    <location>
        <position position="376"/>
    </location>
    <ligand>
        <name>Zn(2+)</name>
        <dbReference type="ChEBI" id="CHEBI:29105"/>
        <note>catalytic</note>
    </ligand>
</feature>
<dbReference type="Gene3D" id="1.10.390.10">
    <property type="entry name" value="Neutral Protease Domain 2"/>
    <property type="match status" value="1"/>
</dbReference>
<dbReference type="PROSITE" id="PS51257">
    <property type="entry name" value="PROKAR_LIPOPROTEIN"/>
    <property type="match status" value="1"/>
</dbReference>
<evidence type="ECO:0000256" key="4">
    <source>
        <dbReference type="ARBA" id="ARBA00012564"/>
    </source>
</evidence>
<dbReference type="EMBL" id="CP012673">
    <property type="protein sequence ID" value="AUX43507.1"/>
    <property type="molecule type" value="Genomic_DNA"/>
</dbReference>
<feature type="region of interest" description="Disordered" evidence="14">
    <location>
        <begin position="28"/>
        <end position="111"/>
    </location>
</feature>
<feature type="compositionally biased region" description="Gly residues" evidence="14">
    <location>
        <begin position="43"/>
        <end position="103"/>
    </location>
</feature>
<dbReference type="Gene3D" id="2.60.40.1730">
    <property type="entry name" value="tricorn interacting facor f3 domain"/>
    <property type="match status" value="1"/>
</dbReference>
<keyword evidence="9" id="KW-0378">Hydrolase</keyword>
<evidence type="ECO:0000256" key="6">
    <source>
        <dbReference type="ARBA" id="ARBA00022490"/>
    </source>
</evidence>
<evidence type="ECO:0000256" key="3">
    <source>
        <dbReference type="ARBA" id="ARBA00010136"/>
    </source>
</evidence>
<keyword evidence="7" id="KW-0645">Protease</keyword>
<evidence type="ECO:0000256" key="9">
    <source>
        <dbReference type="ARBA" id="ARBA00022801"/>
    </source>
</evidence>
<feature type="active site" description="Proton donor" evidence="12">
    <location>
        <position position="437"/>
    </location>
</feature>
<evidence type="ECO:0000259" key="16">
    <source>
        <dbReference type="Pfam" id="PF01433"/>
    </source>
</evidence>
<dbReference type="InterPro" id="IPR001930">
    <property type="entry name" value="Peptidase_M1"/>
</dbReference>
<comment type="subcellular location">
    <subcellularLocation>
        <location evidence="2">Cytoplasm</location>
    </subcellularLocation>
</comment>
<dbReference type="GO" id="GO:0006508">
    <property type="term" value="P:proteolysis"/>
    <property type="evidence" value="ECO:0007669"/>
    <property type="project" value="UniProtKB-KW"/>
</dbReference>
<feature type="binding site" evidence="13">
    <location>
        <position position="353"/>
    </location>
    <ligand>
        <name>Zn(2+)</name>
        <dbReference type="ChEBI" id="CHEBI:29105"/>
        <note>catalytic</note>
    </ligand>
</feature>
<feature type="chain" id="PRO_5014713947" description="Aminopeptidase N" evidence="15">
    <location>
        <begin position="20"/>
        <end position="519"/>
    </location>
</feature>
<dbReference type="Proteomes" id="UP000238348">
    <property type="component" value="Chromosome"/>
</dbReference>
<dbReference type="PANTHER" id="PTHR45726">
    <property type="entry name" value="LEUKOTRIENE A-4 HYDROLASE"/>
    <property type="match status" value="1"/>
</dbReference>
<dbReference type="GO" id="GO:0008237">
    <property type="term" value="F:metallopeptidase activity"/>
    <property type="evidence" value="ECO:0007669"/>
    <property type="project" value="UniProtKB-KW"/>
</dbReference>
<feature type="signal peptide" evidence="15">
    <location>
        <begin position="1"/>
        <end position="19"/>
    </location>
</feature>
<keyword evidence="11" id="KW-0482">Metalloprotease</keyword>
<keyword evidence="10 13" id="KW-0862">Zinc</keyword>
<feature type="binding site" evidence="13">
    <location>
        <position position="357"/>
    </location>
    <ligand>
        <name>Zn(2+)</name>
        <dbReference type="ChEBI" id="CHEBI:29105"/>
        <note>catalytic</note>
    </ligand>
</feature>
<dbReference type="GO" id="GO:0008270">
    <property type="term" value="F:zinc ion binding"/>
    <property type="evidence" value="ECO:0007669"/>
    <property type="project" value="InterPro"/>
</dbReference>
<evidence type="ECO:0000256" key="13">
    <source>
        <dbReference type="PIRSR" id="PIRSR634015-3"/>
    </source>
</evidence>
<feature type="domain" description="Peptidase M1 membrane alanine aminopeptidase" evidence="16">
    <location>
        <begin position="343"/>
        <end position="500"/>
    </location>
</feature>
<comment type="similarity">
    <text evidence="3">Belongs to the peptidase M1 family.</text>
</comment>
<evidence type="ECO:0000256" key="11">
    <source>
        <dbReference type="ARBA" id="ARBA00023049"/>
    </source>
</evidence>
<evidence type="ECO:0000256" key="10">
    <source>
        <dbReference type="ARBA" id="ARBA00022833"/>
    </source>
</evidence>
<evidence type="ECO:0000313" key="17">
    <source>
        <dbReference type="EMBL" id="AUX43507.1"/>
    </source>
</evidence>
<keyword evidence="15" id="KW-0732">Signal</keyword>
<protein>
    <recommendedName>
        <fullName evidence="5">Aminopeptidase N</fullName>
        <ecNumber evidence="4">3.4.11.2</ecNumber>
    </recommendedName>
</protein>
<dbReference type="AlphaFoldDB" id="A0A2L0EW29"/>
<comment type="catalytic activity">
    <reaction evidence="1">
        <text>Release of an N-terminal amino acid, Xaa-|-Yaa- from a peptide, amide or arylamide. Xaa is preferably Ala, but may be most amino acids including Pro (slow action). When a terminal hydrophobic residue is followed by a prolyl residue, the two may be released as an intact Xaa-Pro dipeptide.</text>
        <dbReference type="EC" id="3.4.11.2"/>
    </reaction>
</comment>
<name>A0A2L0EW29_SORCE</name>
<dbReference type="InterPro" id="IPR027268">
    <property type="entry name" value="Peptidase_M4/M1_CTD_sf"/>
</dbReference>
<feature type="active site" description="Proton acceptor" evidence="12">
    <location>
        <position position="354"/>
    </location>
</feature>
<evidence type="ECO:0000256" key="14">
    <source>
        <dbReference type="SAM" id="MobiDB-lite"/>
    </source>
</evidence>
<reference evidence="17 18" key="1">
    <citation type="submission" date="2015-09" db="EMBL/GenBank/DDBJ databases">
        <title>Sorangium comparison.</title>
        <authorList>
            <person name="Zaburannyi N."/>
            <person name="Bunk B."/>
            <person name="Overmann J."/>
            <person name="Mueller R."/>
        </authorList>
    </citation>
    <scope>NUCLEOTIDE SEQUENCE [LARGE SCALE GENOMIC DNA]</scope>
    <source>
        <strain evidence="17 18">So ce26</strain>
    </source>
</reference>
<organism evidence="17 18">
    <name type="scientific">Sorangium cellulosum</name>
    <name type="common">Polyangium cellulosum</name>
    <dbReference type="NCBI Taxonomy" id="56"/>
    <lineage>
        <taxon>Bacteria</taxon>
        <taxon>Pseudomonadati</taxon>
        <taxon>Myxococcota</taxon>
        <taxon>Polyangia</taxon>
        <taxon>Polyangiales</taxon>
        <taxon>Polyangiaceae</taxon>
        <taxon>Sorangium</taxon>
    </lineage>
</organism>
<comment type="cofactor">
    <cofactor evidence="13">
        <name>Zn(2+)</name>
        <dbReference type="ChEBI" id="CHEBI:29105"/>
    </cofactor>
    <text evidence="13">Binds 1 zinc ion per subunit.</text>
</comment>
<evidence type="ECO:0000256" key="12">
    <source>
        <dbReference type="PIRSR" id="PIRSR634015-1"/>
    </source>
</evidence>